<proteinExistence type="inferred from homology"/>
<keyword evidence="2" id="KW-0560">Oxidoreductase</keyword>
<dbReference type="SUPFAM" id="SSF51735">
    <property type="entry name" value="NAD(P)-binding Rossmann-fold domains"/>
    <property type="match status" value="1"/>
</dbReference>
<dbReference type="EMBL" id="JALJOV010000134">
    <property type="protein sequence ID" value="KAK9866785.1"/>
    <property type="molecule type" value="Genomic_DNA"/>
</dbReference>
<dbReference type="Pfam" id="PF13561">
    <property type="entry name" value="adh_short_C2"/>
    <property type="match status" value="1"/>
</dbReference>
<keyword evidence="3" id="KW-0520">NAD</keyword>
<dbReference type="Gene3D" id="3.40.50.720">
    <property type="entry name" value="NAD(P)-binding Rossmann-like Domain"/>
    <property type="match status" value="1"/>
</dbReference>
<evidence type="ECO:0000256" key="2">
    <source>
        <dbReference type="ARBA" id="ARBA00023002"/>
    </source>
</evidence>
<comment type="similarity">
    <text evidence="1">Belongs to the short-chain dehydrogenases/reductases (SDR) family.</text>
</comment>
<feature type="domain" description="Ketoreductase" evidence="4">
    <location>
        <begin position="13"/>
        <end position="198"/>
    </location>
</feature>
<evidence type="ECO:0000256" key="1">
    <source>
        <dbReference type="ARBA" id="ARBA00006484"/>
    </source>
</evidence>
<dbReference type="SMART" id="SM00822">
    <property type="entry name" value="PKS_KR"/>
    <property type="match status" value="1"/>
</dbReference>
<dbReference type="InterPro" id="IPR057326">
    <property type="entry name" value="KR_dom"/>
</dbReference>
<gene>
    <name evidence="5" type="ORF">WJX84_005511</name>
</gene>
<dbReference type="InterPro" id="IPR002347">
    <property type="entry name" value="SDR_fam"/>
</dbReference>
<evidence type="ECO:0000313" key="5">
    <source>
        <dbReference type="EMBL" id="KAK9866785.1"/>
    </source>
</evidence>
<reference evidence="5 6" key="1">
    <citation type="journal article" date="2024" name="Nat. Commun.">
        <title>Phylogenomics reveals the evolutionary origins of lichenization in chlorophyte algae.</title>
        <authorList>
            <person name="Puginier C."/>
            <person name="Libourel C."/>
            <person name="Otte J."/>
            <person name="Skaloud P."/>
            <person name="Haon M."/>
            <person name="Grisel S."/>
            <person name="Petersen M."/>
            <person name="Berrin J.G."/>
            <person name="Delaux P.M."/>
            <person name="Dal Grande F."/>
            <person name="Keller J."/>
        </authorList>
    </citation>
    <scope>NUCLEOTIDE SEQUENCE [LARGE SCALE GENOMIC DNA]</scope>
    <source>
        <strain evidence="5 6">SAG 2523</strain>
    </source>
</reference>
<dbReference type="NCBIfam" id="NF005559">
    <property type="entry name" value="PRK07231.1"/>
    <property type="match status" value="1"/>
</dbReference>
<keyword evidence="6" id="KW-1185">Reference proteome</keyword>
<name>A0AAW1TB46_9CHLO</name>
<dbReference type="AlphaFoldDB" id="A0AAW1TB46"/>
<protein>
    <recommendedName>
        <fullName evidence="4">Ketoreductase domain-containing protein</fullName>
    </recommendedName>
</protein>
<sequence length="270" mass="27761">MLVAGVSQRLLGKVAIVTGGAKGIGYACASCLGHEGCKVVVADIDEQGSSRAVSQLQLEGVLAAAAKCDVSKKHEVDQLVAWTVQTYGSLDILVANAGIVKGAEFLDMSQEDFDAVLQVNLKGVFLTGQAAARQMVEQNKLAPGRGGAIINMSSVNAVMAIPTIAGYNASKGGVNNLTRCMALSLAAHNIRVNGIGPGSIMTEVLAAVASDKSAMNRVLSRTPMGRVGDPLEIGQIAAFLASDAASYITGQILYADGGRMALNYTVPVPG</sequence>
<dbReference type="Proteomes" id="UP001485043">
    <property type="component" value="Unassembled WGS sequence"/>
</dbReference>
<dbReference type="GO" id="GO:0016491">
    <property type="term" value="F:oxidoreductase activity"/>
    <property type="evidence" value="ECO:0007669"/>
    <property type="project" value="UniProtKB-KW"/>
</dbReference>
<dbReference type="PRINTS" id="PR00080">
    <property type="entry name" value="SDRFAMILY"/>
</dbReference>
<dbReference type="InterPro" id="IPR020904">
    <property type="entry name" value="Sc_DH/Rdtase_CS"/>
</dbReference>
<dbReference type="PANTHER" id="PTHR24321:SF8">
    <property type="entry name" value="ESTRADIOL 17-BETA-DEHYDROGENASE 8-RELATED"/>
    <property type="match status" value="1"/>
</dbReference>
<comment type="caution">
    <text evidence="5">The sequence shown here is derived from an EMBL/GenBank/DDBJ whole genome shotgun (WGS) entry which is preliminary data.</text>
</comment>
<organism evidence="5 6">
    <name type="scientific">Apatococcus fuscideae</name>
    <dbReference type="NCBI Taxonomy" id="2026836"/>
    <lineage>
        <taxon>Eukaryota</taxon>
        <taxon>Viridiplantae</taxon>
        <taxon>Chlorophyta</taxon>
        <taxon>core chlorophytes</taxon>
        <taxon>Trebouxiophyceae</taxon>
        <taxon>Chlorellales</taxon>
        <taxon>Chlorellaceae</taxon>
        <taxon>Apatococcus</taxon>
    </lineage>
</organism>
<dbReference type="FunFam" id="3.40.50.720:FF:000084">
    <property type="entry name" value="Short-chain dehydrogenase reductase"/>
    <property type="match status" value="1"/>
</dbReference>
<dbReference type="PRINTS" id="PR00081">
    <property type="entry name" value="GDHRDH"/>
</dbReference>
<evidence type="ECO:0000256" key="3">
    <source>
        <dbReference type="ARBA" id="ARBA00023027"/>
    </source>
</evidence>
<evidence type="ECO:0000313" key="6">
    <source>
        <dbReference type="Proteomes" id="UP001485043"/>
    </source>
</evidence>
<evidence type="ECO:0000259" key="4">
    <source>
        <dbReference type="SMART" id="SM00822"/>
    </source>
</evidence>
<accession>A0AAW1TB46</accession>
<dbReference type="InterPro" id="IPR036291">
    <property type="entry name" value="NAD(P)-bd_dom_sf"/>
</dbReference>
<dbReference type="PROSITE" id="PS00061">
    <property type="entry name" value="ADH_SHORT"/>
    <property type="match status" value="1"/>
</dbReference>
<dbReference type="PANTHER" id="PTHR24321">
    <property type="entry name" value="DEHYDROGENASES, SHORT CHAIN"/>
    <property type="match status" value="1"/>
</dbReference>